<dbReference type="OrthoDB" id="72851at2759"/>
<evidence type="ECO:0000256" key="7">
    <source>
        <dbReference type="SAM" id="Phobius"/>
    </source>
</evidence>
<feature type="transmembrane region" description="Helical" evidence="7">
    <location>
        <begin position="162"/>
        <end position="184"/>
    </location>
</feature>
<feature type="domain" description="Glycosyltransferase 2-like" evidence="8">
    <location>
        <begin position="417"/>
        <end position="609"/>
    </location>
</feature>
<dbReference type="AlphaFoldDB" id="A0A1X6NQR1"/>
<evidence type="ECO:0000259" key="8">
    <source>
        <dbReference type="Pfam" id="PF13632"/>
    </source>
</evidence>
<feature type="domain" description="AMP-activated protein kinase glycogen-binding" evidence="9">
    <location>
        <begin position="1"/>
        <end position="75"/>
    </location>
</feature>
<dbReference type="SUPFAM" id="SSF81296">
    <property type="entry name" value="E set domains"/>
    <property type="match status" value="1"/>
</dbReference>
<keyword evidence="11" id="KW-1185">Reference proteome</keyword>
<dbReference type="InterPro" id="IPR013783">
    <property type="entry name" value="Ig-like_fold"/>
</dbReference>
<feature type="transmembrane region" description="Helical" evidence="7">
    <location>
        <begin position="587"/>
        <end position="607"/>
    </location>
</feature>
<dbReference type="GO" id="GO:0016757">
    <property type="term" value="F:glycosyltransferase activity"/>
    <property type="evidence" value="ECO:0007669"/>
    <property type="project" value="UniProtKB-KW"/>
</dbReference>
<evidence type="ECO:0000256" key="6">
    <source>
        <dbReference type="ARBA" id="ARBA00023136"/>
    </source>
</evidence>
<keyword evidence="5 7" id="KW-1133">Transmembrane helix</keyword>
<evidence type="ECO:0000256" key="3">
    <source>
        <dbReference type="ARBA" id="ARBA00022679"/>
    </source>
</evidence>
<organism evidence="10 11">
    <name type="scientific">Porphyra umbilicalis</name>
    <name type="common">Purple laver</name>
    <name type="synonym">Red alga</name>
    <dbReference type="NCBI Taxonomy" id="2786"/>
    <lineage>
        <taxon>Eukaryota</taxon>
        <taxon>Rhodophyta</taxon>
        <taxon>Bangiophyceae</taxon>
        <taxon>Bangiales</taxon>
        <taxon>Bangiaceae</taxon>
        <taxon>Porphyra</taxon>
    </lineage>
</organism>
<feature type="transmembrane region" description="Helical" evidence="7">
    <location>
        <begin position="613"/>
        <end position="631"/>
    </location>
</feature>
<dbReference type="Pfam" id="PF16561">
    <property type="entry name" value="AMPK1_CBM"/>
    <property type="match status" value="1"/>
</dbReference>
<reference evidence="10 11" key="1">
    <citation type="submission" date="2017-03" db="EMBL/GenBank/DDBJ databases">
        <title>WGS assembly of Porphyra umbilicalis.</title>
        <authorList>
            <person name="Brawley S.H."/>
            <person name="Blouin N.A."/>
            <person name="Ficko-Blean E."/>
            <person name="Wheeler G.L."/>
            <person name="Lohr M."/>
            <person name="Goodson H.V."/>
            <person name="Jenkins J.W."/>
            <person name="Blaby-Haas C.E."/>
            <person name="Helliwell K.E."/>
            <person name="Chan C."/>
            <person name="Marriage T."/>
            <person name="Bhattacharya D."/>
            <person name="Klein A.S."/>
            <person name="Badis Y."/>
            <person name="Brodie J."/>
            <person name="Cao Y."/>
            <person name="Collen J."/>
            <person name="Dittami S.M."/>
            <person name="Gachon C.M."/>
            <person name="Green B.R."/>
            <person name="Karpowicz S."/>
            <person name="Kim J.W."/>
            <person name="Kudahl U."/>
            <person name="Lin S."/>
            <person name="Michel G."/>
            <person name="Mittag M."/>
            <person name="Olson B.J."/>
            <person name="Pangilinan J."/>
            <person name="Peng Y."/>
            <person name="Qiu H."/>
            <person name="Shu S."/>
            <person name="Singer J.T."/>
            <person name="Smith A.G."/>
            <person name="Sprecher B.N."/>
            <person name="Wagner V."/>
            <person name="Wang W."/>
            <person name="Wang Z.-Y."/>
            <person name="Yan J."/>
            <person name="Yarish C."/>
            <person name="Zoeuner-Riek S."/>
            <person name="Zhuang Y."/>
            <person name="Zou Y."/>
            <person name="Lindquist E.A."/>
            <person name="Grimwood J."/>
            <person name="Barry K."/>
            <person name="Rokhsar D.S."/>
            <person name="Schmutz J."/>
            <person name="Stiller J.W."/>
            <person name="Grossman A.R."/>
            <person name="Prochnik S.E."/>
        </authorList>
    </citation>
    <scope>NUCLEOTIDE SEQUENCE [LARGE SCALE GENOMIC DNA]</scope>
    <source>
        <strain evidence="10">4086291</strain>
    </source>
</reference>
<dbReference type="Pfam" id="PF13632">
    <property type="entry name" value="Glyco_trans_2_3"/>
    <property type="match status" value="1"/>
</dbReference>
<dbReference type="EMBL" id="KV919218">
    <property type="protein sequence ID" value="OSX70723.1"/>
    <property type="molecule type" value="Genomic_DNA"/>
</dbReference>
<dbReference type="InterPro" id="IPR050321">
    <property type="entry name" value="Glycosyltr_2/OpgH_subfam"/>
</dbReference>
<evidence type="ECO:0000259" key="9">
    <source>
        <dbReference type="Pfam" id="PF16561"/>
    </source>
</evidence>
<protein>
    <recommendedName>
        <fullName evidence="12">Glycosyltransferase 2-like domain-containing protein</fullName>
    </recommendedName>
</protein>
<feature type="transmembrane region" description="Helical" evidence="7">
    <location>
        <begin position="715"/>
        <end position="736"/>
    </location>
</feature>
<name>A0A1X6NQR1_PORUM</name>
<sequence length="786" mass="87229">MFEWSGGGRTVFLVGSWDGYADRVPMESVKTGAFRAAVEVPVGRLEFRFIVDGVAKYNPDLPTTVEETTGVRVNVRHGDDTLPPGVAGGGVDGVDGGKAHISRRRRLMSRISGLDMYSPYSMQHAVGMLIFRVCYLLMIPAGGYYFYWLIVRGGNEEAIACWAVFIVAEMLSFLSALISLFGMWKPVKRKWRSLDQLRPALPESEWPTVDVVISHYKEDVEGLRQTIRAAMRLDYPAHLLHIIVGDDGFFPTSKMVERSDMGLRMYQTCVEEAGYDPLVEETMNEHGLVEHYTVKAGDNLPRHDCAVEAHQFEFGPYGADMYAPGALPRLSLVARVKPADAHNKAGNINNVLSNSNADGKIVLFLDADMKPVESYLLRVLPLLLEEQRTDSLQSQLVQTEDPELGSGQSKSWQINRDVGFVGCPQRFANVAGDHPDYCAHRNAVYYNGICTGRDGFGMTDFVGTNACWRREVLNEIGGFVYGSVTEDTLTSNEVHRRGYISKYADEDLCWGEAPVTVAAALLQRQRWAKGAIENGMRIFKGAAKERKAMLLSRGKPSELSEFYAYRRQQRKPNNSFVSTMFWLDSTLYPLLGWGAFGYVFCALYYLITAAAPISPTSTSSLAGAFVTYYAVRYAAFFSAFWDVSSNDVFAHTVGVWDALFGGSKLGWVANTGQRHRRSWLEWFNILTLGLLIAGIVWRLVAFISIDEACAPYENIGAIFFGGYVAWMMAPVALVSLNERLSSASEEEREGKMLQLPTPLIAAAVTILGVVFLSGWANARCGIEARG</sequence>
<dbReference type="InterPro" id="IPR029044">
    <property type="entry name" value="Nucleotide-diphossugar_trans"/>
</dbReference>
<feature type="transmembrane region" description="Helical" evidence="7">
    <location>
        <begin position="129"/>
        <end position="150"/>
    </location>
</feature>
<dbReference type="GO" id="GO:0016020">
    <property type="term" value="C:membrane"/>
    <property type="evidence" value="ECO:0007669"/>
    <property type="project" value="UniProtKB-SubCell"/>
</dbReference>
<dbReference type="Proteomes" id="UP000218209">
    <property type="component" value="Unassembled WGS sequence"/>
</dbReference>
<dbReference type="CDD" id="cd02859">
    <property type="entry name" value="E_set_AMPKbeta_like_N"/>
    <property type="match status" value="1"/>
</dbReference>
<dbReference type="Gene3D" id="2.60.40.10">
    <property type="entry name" value="Immunoglobulins"/>
    <property type="match status" value="1"/>
</dbReference>
<feature type="transmembrane region" description="Helical" evidence="7">
    <location>
        <begin position="682"/>
        <end position="703"/>
    </location>
</feature>
<evidence type="ECO:0000256" key="1">
    <source>
        <dbReference type="ARBA" id="ARBA00004141"/>
    </source>
</evidence>
<keyword evidence="3" id="KW-0808">Transferase</keyword>
<dbReference type="SUPFAM" id="SSF53448">
    <property type="entry name" value="Nucleotide-diphospho-sugar transferases"/>
    <property type="match status" value="1"/>
</dbReference>
<dbReference type="InterPro" id="IPR014756">
    <property type="entry name" value="Ig_E-set"/>
</dbReference>
<comment type="subcellular location">
    <subcellularLocation>
        <location evidence="1">Membrane</location>
        <topology evidence="1">Multi-pass membrane protein</topology>
    </subcellularLocation>
</comment>
<dbReference type="InterPro" id="IPR032640">
    <property type="entry name" value="AMPK1_CBM"/>
</dbReference>
<dbReference type="Gene3D" id="3.90.550.10">
    <property type="entry name" value="Spore Coat Polysaccharide Biosynthesis Protein SpsA, Chain A"/>
    <property type="match status" value="2"/>
</dbReference>
<feature type="transmembrane region" description="Helical" evidence="7">
    <location>
        <begin position="757"/>
        <end position="776"/>
    </location>
</feature>
<accession>A0A1X6NQR1</accession>
<proteinExistence type="predicted"/>
<keyword evidence="2" id="KW-0328">Glycosyltransferase</keyword>
<evidence type="ECO:0000313" key="10">
    <source>
        <dbReference type="EMBL" id="OSX70723.1"/>
    </source>
</evidence>
<keyword evidence="4 7" id="KW-0812">Transmembrane</keyword>
<dbReference type="PANTHER" id="PTHR43867:SF8">
    <property type="entry name" value="GLYCOSIDE HYDROLASE FAMILY 8"/>
    <property type="match status" value="1"/>
</dbReference>
<keyword evidence="6 7" id="KW-0472">Membrane</keyword>
<evidence type="ECO:0000256" key="5">
    <source>
        <dbReference type="ARBA" id="ARBA00022989"/>
    </source>
</evidence>
<evidence type="ECO:0000256" key="2">
    <source>
        <dbReference type="ARBA" id="ARBA00022676"/>
    </source>
</evidence>
<evidence type="ECO:0008006" key="12">
    <source>
        <dbReference type="Google" id="ProtNLM"/>
    </source>
</evidence>
<dbReference type="PANTHER" id="PTHR43867">
    <property type="entry name" value="CELLULOSE SYNTHASE CATALYTIC SUBUNIT A [UDP-FORMING]"/>
    <property type="match status" value="1"/>
</dbReference>
<gene>
    <name evidence="10" type="ORF">BU14_0678s0001</name>
</gene>
<evidence type="ECO:0000313" key="11">
    <source>
        <dbReference type="Proteomes" id="UP000218209"/>
    </source>
</evidence>
<dbReference type="InterPro" id="IPR001173">
    <property type="entry name" value="Glyco_trans_2-like"/>
</dbReference>
<evidence type="ECO:0000256" key="4">
    <source>
        <dbReference type="ARBA" id="ARBA00022692"/>
    </source>
</evidence>